<organism evidence="3 4">
    <name type="scientific">Leucosporidium creatinivorum</name>
    <dbReference type="NCBI Taxonomy" id="106004"/>
    <lineage>
        <taxon>Eukaryota</taxon>
        <taxon>Fungi</taxon>
        <taxon>Dikarya</taxon>
        <taxon>Basidiomycota</taxon>
        <taxon>Pucciniomycotina</taxon>
        <taxon>Microbotryomycetes</taxon>
        <taxon>Leucosporidiales</taxon>
        <taxon>Leucosporidium</taxon>
    </lineage>
</organism>
<evidence type="ECO:0000313" key="4">
    <source>
        <dbReference type="Proteomes" id="UP000193467"/>
    </source>
</evidence>
<dbReference type="InParanoid" id="A0A1Y2FSB0"/>
<evidence type="ECO:0000313" key="3">
    <source>
        <dbReference type="EMBL" id="ORY86066.1"/>
    </source>
</evidence>
<sequence length="284" mass="32112">MCRSSVTLFYGLWVKSWSLAFAADAYDKIHPTLLGIDLIARRWREGKLATEEQETKTTARELPGEVWELEKQEVIDEAVDQEALQALRAHCCWRCHCALMLSPEALKQDPDLLAEEGTPRSSWDDPSCPKCFEQMVNGVCAFKWLTQWSRDGETGVKTATGEHADSLLASFGLCLARNTVHKEDPEALLDFDELSPVALRLHAACALAPEALLLPANIYLRFRRLIRTYRLRVVDPTKSNITTLSNESLDTSQTASDRRTTAEPEESFAEAEPRWMLWSRIGRC</sequence>
<dbReference type="Proteomes" id="UP000193467">
    <property type="component" value="Unassembled WGS sequence"/>
</dbReference>
<name>A0A1Y2FSB0_9BASI</name>
<gene>
    <name evidence="3" type="ORF">BCR35DRAFT_330761</name>
</gene>
<evidence type="ECO:0000256" key="1">
    <source>
        <dbReference type="SAM" id="MobiDB-lite"/>
    </source>
</evidence>
<proteinExistence type="predicted"/>
<feature type="compositionally biased region" description="Polar residues" evidence="1">
    <location>
        <begin position="245"/>
        <end position="255"/>
    </location>
</feature>
<protein>
    <submittedName>
        <fullName evidence="3">Uncharacterized protein</fullName>
    </submittedName>
</protein>
<dbReference type="EMBL" id="MCGR01000015">
    <property type="protein sequence ID" value="ORY86066.1"/>
    <property type="molecule type" value="Genomic_DNA"/>
</dbReference>
<feature type="chain" id="PRO_5012327545" evidence="2">
    <location>
        <begin position="23"/>
        <end position="284"/>
    </location>
</feature>
<feature type="region of interest" description="Disordered" evidence="1">
    <location>
        <begin position="245"/>
        <end position="267"/>
    </location>
</feature>
<evidence type="ECO:0000256" key="2">
    <source>
        <dbReference type="SAM" id="SignalP"/>
    </source>
</evidence>
<comment type="caution">
    <text evidence="3">The sequence shown here is derived from an EMBL/GenBank/DDBJ whole genome shotgun (WGS) entry which is preliminary data.</text>
</comment>
<keyword evidence="4" id="KW-1185">Reference proteome</keyword>
<dbReference type="AlphaFoldDB" id="A0A1Y2FSB0"/>
<dbReference type="STRING" id="106004.A0A1Y2FSB0"/>
<feature type="signal peptide" evidence="2">
    <location>
        <begin position="1"/>
        <end position="22"/>
    </location>
</feature>
<accession>A0A1Y2FSB0</accession>
<reference evidence="3 4" key="1">
    <citation type="submission" date="2016-07" db="EMBL/GenBank/DDBJ databases">
        <title>Pervasive Adenine N6-methylation of Active Genes in Fungi.</title>
        <authorList>
            <consortium name="DOE Joint Genome Institute"/>
            <person name="Mondo S.J."/>
            <person name="Dannebaum R.O."/>
            <person name="Kuo R.C."/>
            <person name="Labutti K."/>
            <person name="Haridas S."/>
            <person name="Kuo A."/>
            <person name="Salamov A."/>
            <person name="Ahrendt S.R."/>
            <person name="Lipzen A."/>
            <person name="Sullivan W."/>
            <person name="Andreopoulos W.B."/>
            <person name="Clum A."/>
            <person name="Lindquist E."/>
            <person name="Daum C."/>
            <person name="Ramamoorthy G.K."/>
            <person name="Gryganskyi A."/>
            <person name="Culley D."/>
            <person name="Magnuson J.K."/>
            <person name="James T.Y."/>
            <person name="O'Malley M.A."/>
            <person name="Stajich J.E."/>
            <person name="Spatafora J.W."/>
            <person name="Visel A."/>
            <person name="Grigoriev I.V."/>
        </authorList>
    </citation>
    <scope>NUCLEOTIDE SEQUENCE [LARGE SCALE GENOMIC DNA]</scope>
    <source>
        <strain evidence="3 4">62-1032</strain>
    </source>
</reference>
<keyword evidence="2" id="KW-0732">Signal</keyword>